<feature type="compositionally biased region" description="Polar residues" evidence="4">
    <location>
        <begin position="394"/>
        <end position="412"/>
    </location>
</feature>
<comment type="similarity">
    <text evidence="2">Belongs to the IQD family.</text>
</comment>
<evidence type="ECO:0000256" key="3">
    <source>
        <dbReference type="ARBA" id="ARBA00024378"/>
    </source>
</evidence>
<feature type="compositionally biased region" description="Polar residues" evidence="4">
    <location>
        <begin position="430"/>
        <end position="444"/>
    </location>
</feature>
<feature type="region of interest" description="Disordered" evidence="4">
    <location>
        <begin position="336"/>
        <end position="364"/>
    </location>
</feature>
<dbReference type="Pfam" id="PF00612">
    <property type="entry name" value="IQ"/>
    <property type="match status" value="1"/>
</dbReference>
<protein>
    <recommendedName>
        <fullName evidence="5">DUF4005 domain-containing protein</fullName>
    </recommendedName>
</protein>
<proteinExistence type="inferred from homology"/>
<dbReference type="CDD" id="cd23767">
    <property type="entry name" value="IQCD"/>
    <property type="match status" value="1"/>
</dbReference>
<dbReference type="Pfam" id="PF13178">
    <property type="entry name" value="DUF4005"/>
    <property type="match status" value="1"/>
</dbReference>
<accession>A0AAV3QPS4</accession>
<evidence type="ECO:0000256" key="1">
    <source>
        <dbReference type="ARBA" id="ARBA00022860"/>
    </source>
</evidence>
<organism evidence="6 7">
    <name type="scientific">Lithospermum erythrorhizon</name>
    <name type="common">Purple gromwell</name>
    <name type="synonym">Lithospermum officinale var. erythrorhizon</name>
    <dbReference type="NCBI Taxonomy" id="34254"/>
    <lineage>
        <taxon>Eukaryota</taxon>
        <taxon>Viridiplantae</taxon>
        <taxon>Streptophyta</taxon>
        <taxon>Embryophyta</taxon>
        <taxon>Tracheophyta</taxon>
        <taxon>Spermatophyta</taxon>
        <taxon>Magnoliopsida</taxon>
        <taxon>eudicotyledons</taxon>
        <taxon>Gunneridae</taxon>
        <taxon>Pentapetalae</taxon>
        <taxon>asterids</taxon>
        <taxon>lamiids</taxon>
        <taxon>Boraginales</taxon>
        <taxon>Boraginaceae</taxon>
        <taxon>Boraginoideae</taxon>
        <taxon>Lithospermeae</taxon>
        <taxon>Lithospermum</taxon>
    </lineage>
</organism>
<comment type="caution">
    <text evidence="6">The sequence shown here is derived from an EMBL/GenBank/DDBJ whole genome shotgun (WGS) entry which is preliminary data.</text>
</comment>
<dbReference type="GO" id="GO:0005516">
    <property type="term" value="F:calmodulin binding"/>
    <property type="evidence" value="ECO:0007669"/>
    <property type="project" value="UniProtKB-KW"/>
</dbReference>
<feature type="region of interest" description="Disordered" evidence="4">
    <location>
        <begin position="260"/>
        <end position="320"/>
    </location>
</feature>
<dbReference type="PANTHER" id="PTHR32295:SF174">
    <property type="entry name" value="PROTEIN IQ-DOMAIN 24"/>
    <property type="match status" value="1"/>
</dbReference>
<evidence type="ECO:0000256" key="2">
    <source>
        <dbReference type="ARBA" id="ARBA00024341"/>
    </source>
</evidence>
<dbReference type="EMBL" id="BAABME010004959">
    <property type="protein sequence ID" value="GAA0164127.1"/>
    <property type="molecule type" value="Genomic_DNA"/>
</dbReference>
<feature type="region of interest" description="Disordered" evidence="4">
    <location>
        <begin position="394"/>
        <end position="462"/>
    </location>
</feature>
<evidence type="ECO:0000313" key="7">
    <source>
        <dbReference type="Proteomes" id="UP001454036"/>
    </source>
</evidence>
<dbReference type="InterPro" id="IPR025064">
    <property type="entry name" value="DUF4005"/>
</dbReference>
<feature type="domain" description="DUF4005" evidence="5">
    <location>
        <begin position="353"/>
        <end position="403"/>
    </location>
</feature>
<dbReference type="InterPro" id="IPR000048">
    <property type="entry name" value="IQ_motif_EF-hand-BS"/>
</dbReference>
<evidence type="ECO:0000259" key="5">
    <source>
        <dbReference type="Pfam" id="PF13178"/>
    </source>
</evidence>
<feature type="compositionally biased region" description="Polar residues" evidence="4">
    <location>
        <begin position="278"/>
        <end position="290"/>
    </location>
</feature>
<sequence length="462" mass="51035">MGKASKWFRSFFRPKKTNSSSGKLNHAKTKDGYVKKSNLDEAEGSFVEEVDANKHAIAVAVATAAVAEAAVAAARAAAEVVRLTSGGSRSRSGGELAAIKIQSAFRAYLARRALKALRGLVKLQALVRGRIVRKQSADMLKRMQAMARIQARACATRAYSSDSSQSTNNLFQNWHPGNETSKGNDLRQHLVTFNHGGQTLKHTQKSCSRSNVMNHSVGERASIPSNWLDRWMEECTWVNHQSASFKHKCGDDENSDKILEVDTWKPHQNPRRTGKPFKSSQYFSAWNDSAQGRRPLVTDSTNSARYQNPDPSFSSGEVSSIKSLKVPAEADKLPLWTAENSPHVHSASSRPGSSKRRNAFSPVRSEGGKSFYGDYLSYPNYMANTESYRAKVRSQSAPKQRSQFDNLTTSGQFLRGPWDSDTRSEKDSTLHFNYQSKGYSSSAQLGKRGMPIPANSGSNLSR</sequence>
<dbReference type="AlphaFoldDB" id="A0AAV3QPS4"/>
<evidence type="ECO:0000256" key="4">
    <source>
        <dbReference type="SAM" id="MobiDB-lite"/>
    </source>
</evidence>
<dbReference type="PANTHER" id="PTHR32295">
    <property type="entry name" value="IQ-DOMAIN 5-RELATED"/>
    <property type="match status" value="1"/>
</dbReference>
<feature type="compositionally biased region" description="Polar residues" evidence="4">
    <location>
        <begin position="298"/>
        <end position="320"/>
    </location>
</feature>
<keyword evidence="7" id="KW-1185">Reference proteome</keyword>
<feature type="compositionally biased region" description="Basic and acidic residues" evidence="4">
    <location>
        <begin position="418"/>
        <end position="429"/>
    </location>
</feature>
<evidence type="ECO:0000313" key="6">
    <source>
        <dbReference type="EMBL" id="GAA0164127.1"/>
    </source>
</evidence>
<keyword evidence="1" id="KW-0112">Calmodulin-binding</keyword>
<gene>
    <name evidence="6" type="ORF">LIER_19835</name>
</gene>
<reference evidence="6 7" key="1">
    <citation type="submission" date="2024-01" db="EMBL/GenBank/DDBJ databases">
        <title>The complete chloroplast genome sequence of Lithospermum erythrorhizon: insights into the phylogenetic relationship among Boraginaceae species and the maternal lineages of purple gromwells.</title>
        <authorList>
            <person name="Okada T."/>
            <person name="Watanabe K."/>
        </authorList>
    </citation>
    <scope>NUCLEOTIDE SEQUENCE [LARGE SCALE GENOMIC DNA]</scope>
</reference>
<name>A0AAV3QPS4_LITER</name>
<dbReference type="Gene3D" id="1.20.5.190">
    <property type="match status" value="1"/>
</dbReference>
<comment type="subunit">
    <text evidence="3">Binds to multiple calmodulin (CaM) in the presence of Ca(2+) and CaM-like proteins.</text>
</comment>
<dbReference type="PROSITE" id="PS50096">
    <property type="entry name" value="IQ"/>
    <property type="match status" value="2"/>
</dbReference>
<dbReference type="Proteomes" id="UP001454036">
    <property type="component" value="Unassembled WGS sequence"/>
</dbReference>